<accession>A0A226ENQ1</accession>
<gene>
    <name evidence="4" type="ORF">Fcan01_06785</name>
</gene>
<keyword evidence="2" id="KW-0540">Nuclease</keyword>
<dbReference type="Proteomes" id="UP000198287">
    <property type="component" value="Unassembled WGS sequence"/>
</dbReference>
<keyword evidence="2" id="KW-0378">Hydrolase</keyword>
<dbReference type="GO" id="GO:0004518">
    <property type="term" value="F:nuclease activity"/>
    <property type="evidence" value="ECO:0007669"/>
    <property type="project" value="UniProtKB-KW"/>
</dbReference>
<dbReference type="EC" id="3.6.1.-" evidence="2"/>
<protein>
    <recommendedName>
        <fullName evidence="2">Decapping nuclease</fullName>
        <ecNumber evidence="2">3.6.1.-</ecNumber>
    </recommendedName>
</protein>
<comment type="cofactor">
    <cofactor evidence="2">
        <name>a divalent metal cation</name>
        <dbReference type="ChEBI" id="CHEBI:60240"/>
    </cofactor>
</comment>
<proteinExistence type="inferred from homology"/>
<dbReference type="GO" id="GO:0000166">
    <property type="term" value="F:nucleotide binding"/>
    <property type="evidence" value="ECO:0007669"/>
    <property type="project" value="UniProtKB-KW"/>
</dbReference>
<dbReference type="InterPro" id="IPR039039">
    <property type="entry name" value="RAI1-like_fam"/>
</dbReference>
<dbReference type="PANTHER" id="PTHR12395">
    <property type="entry name" value="DOM-3 RELATED"/>
    <property type="match status" value="1"/>
</dbReference>
<dbReference type="EMBL" id="LNIX01000003">
    <property type="protein sequence ID" value="OXA58431.1"/>
    <property type="molecule type" value="Genomic_DNA"/>
</dbReference>
<dbReference type="AlphaFoldDB" id="A0A226ENQ1"/>
<dbReference type="InterPro" id="IPR013961">
    <property type="entry name" value="RAI1"/>
</dbReference>
<keyword evidence="2" id="KW-0547">Nucleotide-binding</keyword>
<keyword evidence="2" id="KW-0539">Nucleus</keyword>
<dbReference type="Pfam" id="PF08652">
    <property type="entry name" value="RAI1"/>
    <property type="match status" value="1"/>
</dbReference>
<dbReference type="GO" id="GO:0005829">
    <property type="term" value="C:cytosol"/>
    <property type="evidence" value="ECO:0007669"/>
    <property type="project" value="TreeGrafter"/>
</dbReference>
<evidence type="ECO:0000256" key="1">
    <source>
        <dbReference type="ARBA" id="ARBA00006562"/>
    </source>
</evidence>
<comment type="function">
    <text evidence="2">Decapping enzyme for NAD-capped RNAs: specifically hydrolyzes the nicotinamide adenine dinucleotide (NAD) cap from a subset of RNAs by removing the entire NAD moiety from the 5'-end of an NAD-capped RNA.</text>
</comment>
<dbReference type="PANTHER" id="PTHR12395:SF9">
    <property type="entry name" value="DECAPPING AND EXORIBONUCLEASE PROTEIN"/>
    <property type="match status" value="1"/>
</dbReference>
<sequence length="428" mass="48643">MSDDKDMKHIVETMFDITGLDKNQMNILLSNPTCPPPDPSSNVPQSSKIIINLVNDLVDTGGDHQFKTDNPFNGMQKCGYFMPNKGQPSTSSKPKTLLATQDVKPFRLLSGNSINNLVGTNLSAHYKMNRKNNLIKNYQKARDMKIMHFYRWIVDHRYFQTAQTKPDFICSDGRLRDILLTPISREAWTFNAIRIHDMIFLWDAKPTKRGGDIGSYSALRFQQMATGHSNPEVVKEHEKVHSVGLIPFQYGSRPSHQLLMYTDANEGSMGDNVIVRMKSLNSREKSDKFRKYWGDIVVLSASKFVLGLADVNSGDHILAKTEFLNEAQLWTRSRVGEPMKSSRHLCYDFVDQVLVWMKLQLPKNDQTVVKKFSYSKSKSGIQDGKFTIECAPNSTYRSSTEPVGGLLGNDRCLATSKTLWHLYLEIMI</sequence>
<keyword evidence="2" id="KW-0694">RNA-binding</keyword>
<organism evidence="4 5">
    <name type="scientific">Folsomia candida</name>
    <name type="common">Springtail</name>
    <dbReference type="NCBI Taxonomy" id="158441"/>
    <lineage>
        <taxon>Eukaryota</taxon>
        <taxon>Metazoa</taxon>
        <taxon>Ecdysozoa</taxon>
        <taxon>Arthropoda</taxon>
        <taxon>Hexapoda</taxon>
        <taxon>Collembola</taxon>
        <taxon>Entomobryomorpha</taxon>
        <taxon>Isotomoidea</taxon>
        <taxon>Isotomidae</taxon>
        <taxon>Proisotominae</taxon>
        <taxon>Folsomia</taxon>
    </lineage>
</organism>
<dbReference type="GO" id="GO:0034353">
    <property type="term" value="F:mRNA 5'-diphosphatase activity"/>
    <property type="evidence" value="ECO:0007669"/>
    <property type="project" value="TreeGrafter"/>
</dbReference>
<evidence type="ECO:0000256" key="2">
    <source>
        <dbReference type="RuleBase" id="RU367113"/>
    </source>
</evidence>
<evidence type="ECO:0000313" key="5">
    <source>
        <dbReference type="Proteomes" id="UP000198287"/>
    </source>
</evidence>
<reference evidence="4 5" key="1">
    <citation type="submission" date="2015-12" db="EMBL/GenBank/DDBJ databases">
        <title>The genome of Folsomia candida.</title>
        <authorList>
            <person name="Faddeeva A."/>
            <person name="Derks M.F."/>
            <person name="Anvar Y."/>
            <person name="Smit S."/>
            <person name="Van Straalen N."/>
            <person name="Roelofs D."/>
        </authorList>
    </citation>
    <scope>NUCLEOTIDE SEQUENCE [LARGE SCALE GENOMIC DNA]</scope>
    <source>
        <strain evidence="4 5">VU population</strain>
        <tissue evidence="4">Whole body</tissue>
    </source>
</reference>
<evidence type="ECO:0000259" key="3">
    <source>
        <dbReference type="Pfam" id="PF08652"/>
    </source>
</evidence>
<dbReference type="GO" id="GO:0005634">
    <property type="term" value="C:nucleus"/>
    <property type="evidence" value="ECO:0007669"/>
    <property type="project" value="UniProtKB-SubCell"/>
</dbReference>
<dbReference type="GO" id="GO:0003723">
    <property type="term" value="F:RNA binding"/>
    <property type="evidence" value="ECO:0007669"/>
    <property type="project" value="UniProtKB-KW"/>
</dbReference>
<keyword evidence="5" id="KW-1185">Reference proteome</keyword>
<feature type="domain" description="RAI1-like" evidence="3">
    <location>
        <begin position="118"/>
        <end position="226"/>
    </location>
</feature>
<dbReference type="GO" id="GO:0046872">
    <property type="term" value="F:metal ion binding"/>
    <property type="evidence" value="ECO:0007669"/>
    <property type="project" value="UniProtKB-KW"/>
</dbReference>
<dbReference type="GO" id="GO:0110155">
    <property type="term" value="P:NAD-cap decapping"/>
    <property type="evidence" value="ECO:0007669"/>
    <property type="project" value="TreeGrafter"/>
</dbReference>
<name>A0A226ENQ1_FOLCA</name>
<comment type="similarity">
    <text evidence="1 2">Belongs to the DXO/Dom3Z family.</text>
</comment>
<comment type="caution">
    <text evidence="4">The sequence shown here is derived from an EMBL/GenBank/DDBJ whole genome shotgun (WGS) entry which is preliminary data.</text>
</comment>
<keyword evidence="2" id="KW-0479">Metal-binding</keyword>
<evidence type="ECO:0000313" key="4">
    <source>
        <dbReference type="EMBL" id="OXA58431.1"/>
    </source>
</evidence>
<dbReference type="GO" id="GO:0000956">
    <property type="term" value="P:nuclear-transcribed mRNA catabolic process"/>
    <property type="evidence" value="ECO:0007669"/>
    <property type="project" value="TreeGrafter"/>
</dbReference>
<comment type="subcellular location">
    <subcellularLocation>
        <location evidence="2">Nucleus</location>
    </subcellularLocation>
</comment>